<proteinExistence type="predicted"/>
<keyword evidence="9" id="KW-1185">Reference proteome</keyword>
<evidence type="ECO:0000256" key="4">
    <source>
        <dbReference type="ARBA" id="ARBA00023125"/>
    </source>
</evidence>
<evidence type="ECO:0000256" key="6">
    <source>
        <dbReference type="PROSITE-ProRule" id="PRU00089"/>
    </source>
</evidence>
<accession>A0A443SF58</accession>
<evidence type="ECO:0000313" key="8">
    <source>
        <dbReference type="EMBL" id="RWS26150.1"/>
    </source>
</evidence>
<dbReference type="GO" id="GO:0005737">
    <property type="term" value="C:cytoplasm"/>
    <property type="evidence" value="ECO:0007669"/>
    <property type="project" value="UniProtKB-SubCell"/>
</dbReference>
<dbReference type="GO" id="GO:0043565">
    <property type="term" value="F:sequence-specific DNA binding"/>
    <property type="evidence" value="ECO:0007669"/>
    <property type="project" value="InterPro"/>
</dbReference>
<dbReference type="PANTHER" id="PTHR45767">
    <property type="entry name" value="FORKHEAD BOX PROTEIN O"/>
    <property type="match status" value="1"/>
</dbReference>
<organism evidence="8 9">
    <name type="scientific">Leptotrombidium deliense</name>
    <dbReference type="NCBI Taxonomy" id="299467"/>
    <lineage>
        <taxon>Eukaryota</taxon>
        <taxon>Metazoa</taxon>
        <taxon>Ecdysozoa</taxon>
        <taxon>Arthropoda</taxon>
        <taxon>Chelicerata</taxon>
        <taxon>Arachnida</taxon>
        <taxon>Acari</taxon>
        <taxon>Acariformes</taxon>
        <taxon>Trombidiformes</taxon>
        <taxon>Prostigmata</taxon>
        <taxon>Anystina</taxon>
        <taxon>Parasitengona</taxon>
        <taxon>Trombiculoidea</taxon>
        <taxon>Trombiculidae</taxon>
        <taxon>Leptotrombidium</taxon>
    </lineage>
</organism>
<feature type="DNA-binding region" description="Fork-head" evidence="6">
    <location>
        <begin position="36"/>
        <end position="129"/>
    </location>
</feature>
<protein>
    <recommendedName>
        <fullName evidence="7">Fork-head domain-containing protein</fullName>
    </recommendedName>
</protein>
<keyword evidence="6" id="KW-0539">Nucleus</keyword>
<evidence type="ECO:0000256" key="3">
    <source>
        <dbReference type="ARBA" id="ARBA00023015"/>
    </source>
</evidence>
<dbReference type="CDD" id="cd20032">
    <property type="entry name" value="FH_FOXO"/>
    <property type="match status" value="1"/>
</dbReference>
<dbReference type="InterPro" id="IPR036390">
    <property type="entry name" value="WH_DNA-bd_sf"/>
</dbReference>
<dbReference type="Proteomes" id="UP000288716">
    <property type="component" value="Unassembled WGS sequence"/>
</dbReference>
<dbReference type="GO" id="GO:0005634">
    <property type="term" value="C:nucleus"/>
    <property type="evidence" value="ECO:0007669"/>
    <property type="project" value="UniProtKB-SubCell"/>
</dbReference>
<dbReference type="InterPro" id="IPR001766">
    <property type="entry name" value="Fork_head_dom"/>
</dbReference>
<comment type="caution">
    <text evidence="8">The sequence shown here is derived from an EMBL/GenBank/DDBJ whole genome shotgun (WGS) entry which is preliminary data.</text>
</comment>
<dbReference type="SMART" id="SM00339">
    <property type="entry name" value="FH"/>
    <property type="match status" value="1"/>
</dbReference>
<dbReference type="VEuPathDB" id="VectorBase:LDEU005890"/>
<keyword evidence="5" id="KW-0804">Transcription</keyword>
<dbReference type="GO" id="GO:0003700">
    <property type="term" value="F:DNA-binding transcription factor activity"/>
    <property type="evidence" value="ECO:0007669"/>
    <property type="project" value="InterPro"/>
</dbReference>
<reference evidence="8 9" key="1">
    <citation type="journal article" date="2018" name="Gigascience">
        <title>Genomes of trombidid mites reveal novel predicted allergens and laterally-transferred genes associated with secondary metabolism.</title>
        <authorList>
            <person name="Dong X."/>
            <person name="Chaisiri K."/>
            <person name="Xia D."/>
            <person name="Armstrong S.D."/>
            <person name="Fang Y."/>
            <person name="Donnelly M.J."/>
            <person name="Kadowaki T."/>
            <person name="McGarry J.W."/>
            <person name="Darby A.C."/>
            <person name="Makepeace B.L."/>
        </authorList>
    </citation>
    <scope>NUCLEOTIDE SEQUENCE [LARGE SCALE GENOMIC DNA]</scope>
    <source>
        <strain evidence="8">UoL-UT</strain>
    </source>
</reference>
<sequence length="135" mass="15902">MINSATFQFPYWFQREEANHSNDNSECRAKRTRNPWGSMSYADMITEAILNAPEKRLTLNQIYDWIVKNVPYFSNKGDINSSHGWKNSIRHNLSLHERFVRLNPDGGEKSSFWTVNLNAEKYSRRKQAKRSEESN</sequence>
<dbReference type="Pfam" id="PF00250">
    <property type="entry name" value="Forkhead"/>
    <property type="match status" value="1"/>
</dbReference>
<name>A0A443SF58_9ACAR</name>
<dbReference type="PROSITE" id="PS50039">
    <property type="entry name" value="FORK_HEAD_3"/>
    <property type="match status" value="1"/>
</dbReference>
<evidence type="ECO:0000313" key="9">
    <source>
        <dbReference type="Proteomes" id="UP000288716"/>
    </source>
</evidence>
<keyword evidence="4 6" id="KW-0238">DNA-binding</keyword>
<evidence type="ECO:0000259" key="7">
    <source>
        <dbReference type="PROSITE" id="PS50039"/>
    </source>
</evidence>
<evidence type="ECO:0000256" key="1">
    <source>
        <dbReference type="ARBA" id="ARBA00004496"/>
    </source>
</evidence>
<dbReference type="STRING" id="299467.A0A443SF58"/>
<dbReference type="Gene3D" id="1.10.10.10">
    <property type="entry name" value="Winged helix-like DNA-binding domain superfamily/Winged helix DNA-binding domain"/>
    <property type="match status" value="1"/>
</dbReference>
<dbReference type="InterPro" id="IPR030456">
    <property type="entry name" value="TF_fork_head_CS_2"/>
</dbReference>
<comment type="subcellular location">
    <subcellularLocation>
        <location evidence="1">Cytoplasm</location>
    </subcellularLocation>
    <subcellularLocation>
        <location evidence="6">Nucleus</location>
    </subcellularLocation>
</comment>
<keyword evidence="2" id="KW-0963">Cytoplasm</keyword>
<dbReference type="PROSITE" id="PS00658">
    <property type="entry name" value="FORK_HEAD_2"/>
    <property type="match status" value="1"/>
</dbReference>
<feature type="domain" description="Fork-head" evidence="7">
    <location>
        <begin position="36"/>
        <end position="129"/>
    </location>
</feature>
<dbReference type="OrthoDB" id="5954824at2759"/>
<dbReference type="AlphaFoldDB" id="A0A443SF58"/>
<evidence type="ECO:0000256" key="2">
    <source>
        <dbReference type="ARBA" id="ARBA00022490"/>
    </source>
</evidence>
<dbReference type="SUPFAM" id="SSF46785">
    <property type="entry name" value="Winged helix' DNA-binding domain"/>
    <property type="match status" value="1"/>
</dbReference>
<dbReference type="PRINTS" id="PR00053">
    <property type="entry name" value="FORKHEAD"/>
</dbReference>
<evidence type="ECO:0000256" key="5">
    <source>
        <dbReference type="ARBA" id="ARBA00023163"/>
    </source>
</evidence>
<dbReference type="EMBL" id="NCKV01003012">
    <property type="protein sequence ID" value="RWS26150.1"/>
    <property type="molecule type" value="Genomic_DNA"/>
</dbReference>
<gene>
    <name evidence="8" type="ORF">B4U80_03293</name>
</gene>
<dbReference type="InterPro" id="IPR036388">
    <property type="entry name" value="WH-like_DNA-bd_sf"/>
</dbReference>
<keyword evidence="3" id="KW-0805">Transcription regulation</keyword>